<accession>A0ACB5URM4</accession>
<name>A0ACB5URM4_9FIRM</name>
<reference evidence="1" key="1">
    <citation type="submission" date="2023-09" db="EMBL/GenBank/DDBJ databases">
        <title>Vallitalea sediminicola and Vallitalea maricola sp. nov., anaerobic bacteria isolated from marine sediment.</title>
        <authorList>
            <person name="Hirano S."/>
            <person name="Maeda A."/>
            <person name="Terahara T."/>
            <person name="Mori K."/>
            <person name="Hamada M."/>
            <person name="Matsumoto R."/>
            <person name="Kobayashi T."/>
        </authorList>
    </citation>
    <scope>NUCLEOTIDE SEQUENCE</scope>
    <source>
        <strain evidence="1">AN17-2</strain>
    </source>
</reference>
<proteinExistence type="predicted"/>
<evidence type="ECO:0000313" key="2">
    <source>
        <dbReference type="Proteomes" id="UP001374599"/>
    </source>
</evidence>
<sequence length="148" mass="17069">MKNYKNIIKLYFSSMKSFDKIEKTPKDFGTGDLLYGSEIHTIVAIGENPGSNMTEIAKIMDITKGGVQKFTKKLLAKDLIYKTHLPNNKKEVIFGLTKKGNIAFKMHEDFEQRRFGKIYDVMYDMEEKELQVLEDFLTKLNEILCAGE</sequence>
<evidence type="ECO:0000313" key="1">
    <source>
        <dbReference type="EMBL" id="GMQ65226.1"/>
    </source>
</evidence>
<protein>
    <submittedName>
        <fullName evidence="1">Uncharacterized protein</fullName>
    </submittedName>
</protein>
<dbReference type="Proteomes" id="UP001374599">
    <property type="component" value="Unassembled WGS sequence"/>
</dbReference>
<organism evidence="1 2">
    <name type="scientific">Vallitalea maricola</name>
    <dbReference type="NCBI Taxonomy" id="3074433"/>
    <lineage>
        <taxon>Bacteria</taxon>
        <taxon>Bacillati</taxon>
        <taxon>Bacillota</taxon>
        <taxon>Clostridia</taxon>
        <taxon>Lachnospirales</taxon>
        <taxon>Vallitaleaceae</taxon>
        <taxon>Vallitalea</taxon>
    </lineage>
</organism>
<keyword evidence="2" id="KW-1185">Reference proteome</keyword>
<comment type="caution">
    <text evidence="1">The sequence shown here is derived from an EMBL/GenBank/DDBJ whole genome shotgun (WGS) entry which is preliminary data.</text>
</comment>
<gene>
    <name evidence="1" type="ORF">AN2V17_44680</name>
</gene>
<dbReference type="EMBL" id="BTPU01000102">
    <property type="protein sequence ID" value="GMQ65226.1"/>
    <property type="molecule type" value="Genomic_DNA"/>
</dbReference>